<dbReference type="InterPro" id="IPR005282">
    <property type="entry name" value="LC_transporter"/>
</dbReference>
<reference evidence="8 9" key="1">
    <citation type="journal article" date="2018" name="Mol. Plant">
        <title>The genome of Artemisia annua provides insight into the evolution of Asteraceae family and artemisinin biosynthesis.</title>
        <authorList>
            <person name="Shen Q."/>
            <person name="Zhang L."/>
            <person name="Liao Z."/>
            <person name="Wang S."/>
            <person name="Yan T."/>
            <person name="Shi P."/>
            <person name="Liu M."/>
            <person name="Fu X."/>
            <person name="Pan Q."/>
            <person name="Wang Y."/>
            <person name="Lv Z."/>
            <person name="Lu X."/>
            <person name="Zhang F."/>
            <person name="Jiang W."/>
            <person name="Ma Y."/>
            <person name="Chen M."/>
            <person name="Hao X."/>
            <person name="Li L."/>
            <person name="Tang Y."/>
            <person name="Lv G."/>
            <person name="Zhou Y."/>
            <person name="Sun X."/>
            <person name="Brodelius P.E."/>
            <person name="Rose J.K.C."/>
            <person name="Tang K."/>
        </authorList>
    </citation>
    <scope>NUCLEOTIDE SEQUENCE [LARGE SCALE GENOMIC DNA]</scope>
    <source>
        <strain evidence="9">cv. Huhao1</strain>
        <tissue evidence="8">Leaf</tissue>
    </source>
</reference>
<feature type="transmembrane region" description="Helical" evidence="7">
    <location>
        <begin position="59"/>
        <end position="77"/>
    </location>
</feature>
<dbReference type="OrthoDB" id="1370840at2759"/>
<keyword evidence="5 7" id="KW-1133">Transmembrane helix</keyword>
<evidence type="ECO:0000256" key="7">
    <source>
        <dbReference type="SAM" id="Phobius"/>
    </source>
</evidence>
<evidence type="ECO:0000256" key="2">
    <source>
        <dbReference type="ARBA" id="ARBA00022448"/>
    </source>
</evidence>
<keyword evidence="6 7" id="KW-0472">Membrane</keyword>
<dbReference type="PANTHER" id="PTHR13131:SF5">
    <property type="entry name" value="CYSTINOSIN"/>
    <property type="match status" value="1"/>
</dbReference>
<dbReference type="STRING" id="35608.A0A2U1NLV3"/>
<dbReference type="InterPro" id="IPR006603">
    <property type="entry name" value="PQ-loop_rpt"/>
</dbReference>
<dbReference type="EMBL" id="PKPP01002566">
    <property type="protein sequence ID" value="PWA74448.1"/>
    <property type="molecule type" value="Genomic_DNA"/>
</dbReference>
<gene>
    <name evidence="8" type="ORF">CTI12_AA251970</name>
</gene>
<dbReference type="PANTHER" id="PTHR13131">
    <property type="entry name" value="CYSTINOSIN"/>
    <property type="match status" value="1"/>
</dbReference>
<dbReference type="GO" id="GO:0005774">
    <property type="term" value="C:vacuolar membrane"/>
    <property type="evidence" value="ECO:0007669"/>
    <property type="project" value="TreeGrafter"/>
</dbReference>
<dbReference type="GO" id="GO:0015184">
    <property type="term" value="F:L-cystine transmembrane transporter activity"/>
    <property type="evidence" value="ECO:0007669"/>
    <property type="project" value="TreeGrafter"/>
</dbReference>
<evidence type="ECO:0000256" key="3">
    <source>
        <dbReference type="ARBA" id="ARBA00022692"/>
    </source>
</evidence>
<dbReference type="GO" id="GO:0012505">
    <property type="term" value="C:endomembrane system"/>
    <property type="evidence" value="ECO:0007669"/>
    <property type="project" value="UniProtKB-SubCell"/>
</dbReference>
<keyword evidence="3 7" id="KW-0812">Transmembrane</keyword>
<keyword evidence="4" id="KW-0677">Repeat</keyword>
<proteinExistence type="predicted"/>
<protein>
    <submittedName>
        <fullName evidence="8">Cystinosin</fullName>
    </submittedName>
</protein>
<sequence>MNFKRKCTIGFSIGNILLDLLRGVANYGQMAVQSIDQGICSFYENSDSKLWWYNRRPNIWFILLVLVRFMGELLWEYRKNIAFFVVKLL</sequence>
<evidence type="ECO:0000256" key="5">
    <source>
        <dbReference type="ARBA" id="ARBA00022989"/>
    </source>
</evidence>
<name>A0A2U1NLV3_ARTAN</name>
<comment type="caution">
    <text evidence="8">The sequence shown here is derived from an EMBL/GenBank/DDBJ whole genome shotgun (WGS) entry which is preliminary data.</text>
</comment>
<accession>A0A2U1NLV3</accession>
<keyword evidence="2" id="KW-0813">Transport</keyword>
<evidence type="ECO:0000256" key="1">
    <source>
        <dbReference type="ARBA" id="ARBA00004127"/>
    </source>
</evidence>
<comment type="subcellular location">
    <subcellularLocation>
        <location evidence="1">Endomembrane system</location>
        <topology evidence="1">Multi-pass membrane protein</topology>
    </subcellularLocation>
</comment>
<keyword evidence="9" id="KW-1185">Reference proteome</keyword>
<evidence type="ECO:0000256" key="6">
    <source>
        <dbReference type="ARBA" id="ARBA00023136"/>
    </source>
</evidence>
<evidence type="ECO:0000313" key="8">
    <source>
        <dbReference type="EMBL" id="PWA74448.1"/>
    </source>
</evidence>
<evidence type="ECO:0000313" key="9">
    <source>
        <dbReference type="Proteomes" id="UP000245207"/>
    </source>
</evidence>
<evidence type="ECO:0000256" key="4">
    <source>
        <dbReference type="ARBA" id="ARBA00022737"/>
    </source>
</evidence>
<dbReference type="Pfam" id="PF04193">
    <property type="entry name" value="PQ-loop"/>
    <property type="match status" value="1"/>
</dbReference>
<dbReference type="AlphaFoldDB" id="A0A2U1NLV3"/>
<dbReference type="Proteomes" id="UP000245207">
    <property type="component" value="Unassembled WGS sequence"/>
</dbReference>
<organism evidence="8 9">
    <name type="scientific">Artemisia annua</name>
    <name type="common">Sweet wormwood</name>
    <dbReference type="NCBI Taxonomy" id="35608"/>
    <lineage>
        <taxon>Eukaryota</taxon>
        <taxon>Viridiplantae</taxon>
        <taxon>Streptophyta</taxon>
        <taxon>Embryophyta</taxon>
        <taxon>Tracheophyta</taxon>
        <taxon>Spermatophyta</taxon>
        <taxon>Magnoliopsida</taxon>
        <taxon>eudicotyledons</taxon>
        <taxon>Gunneridae</taxon>
        <taxon>Pentapetalae</taxon>
        <taxon>asterids</taxon>
        <taxon>campanulids</taxon>
        <taxon>Asterales</taxon>
        <taxon>Asteraceae</taxon>
        <taxon>Asteroideae</taxon>
        <taxon>Anthemideae</taxon>
        <taxon>Artemisiinae</taxon>
        <taxon>Artemisia</taxon>
    </lineage>
</organism>